<gene>
    <name evidence="1" type="ORF">SORBI_3001G530201</name>
</gene>
<dbReference type="Proteomes" id="UP000000768">
    <property type="component" value="Chromosome 1"/>
</dbReference>
<dbReference type="InParanoid" id="A0A1Z5SBP8"/>
<dbReference type="AlphaFoldDB" id="A0A1Z5SBP8"/>
<dbReference type="Gramene" id="OQU93374">
    <property type="protein sequence ID" value="OQU93374"/>
    <property type="gene ID" value="SORBI_3001G530201"/>
</dbReference>
<proteinExistence type="predicted"/>
<dbReference type="EMBL" id="CM000760">
    <property type="protein sequence ID" value="OQU93374.1"/>
    <property type="molecule type" value="Genomic_DNA"/>
</dbReference>
<name>A0A1Z5SBP8_SORBI</name>
<organism evidence="1 2">
    <name type="scientific">Sorghum bicolor</name>
    <name type="common">Sorghum</name>
    <name type="synonym">Sorghum vulgare</name>
    <dbReference type="NCBI Taxonomy" id="4558"/>
    <lineage>
        <taxon>Eukaryota</taxon>
        <taxon>Viridiplantae</taxon>
        <taxon>Streptophyta</taxon>
        <taxon>Embryophyta</taxon>
        <taxon>Tracheophyta</taxon>
        <taxon>Spermatophyta</taxon>
        <taxon>Magnoliopsida</taxon>
        <taxon>Liliopsida</taxon>
        <taxon>Poales</taxon>
        <taxon>Poaceae</taxon>
        <taxon>PACMAD clade</taxon>
        <taxon>Panicoideae</taxon>
        <taxon>Andropogonodae</taxon>
        <taxon>Andropogoneae</taxon>
        <taxon>Sorghinae</taxon>
        <taxon>Sorghum</taxon>
    </lineage>
</organism>
<accession>A0A1Z5SBP8</accession>
<reference evidence="2" key="2">
    <citation type="journal article" date="2018" name="Plant J.">
        <title>The Sorghum bicolor reference genome: improved assembly, gene annotations, a transcriptome atlas, and signatures of genome organization.</title>
        <authorList>
            <person name="McCormick R.F."/>
            <person name="Truong S.K."/>
            <person name="Sreedasyam A."/>
            <person name="Jenkins J."/>
            <person name="Shu S."/>
            <person name="Sims D."/>
            <person name="Kennedy M."/>
            <person name="Amirebrahimi M."/>
            <person name="Weers B.D."/>
            <person name="McKinley B."/>
            <person name="Mattison A."/>
            <person name="Morishige D.T."/>
            <person name="Grimwood J."/>
            <person name="Schmutz J."/>
            <person name="Mullet J.E."/>
        </authorList>
    </citation>
    <scope>NUCLEOTIDE SEQUENCE [LARGE SCALE GENOMIC DNA]</scope>
    <source>
        <strain evidence="2">cv. BTx623</strain>
    </source>
</reference>
<evidence type="ECO:0000313" key="1">
    <source>
        <dbReference type="EMBL" id="OQU93374.1"/>
    </source>
</evidence>
<keyword evidence="2" id="KW-1185">Reference proteome</keyword>
<reference evidence="1 2" key="1">
    <citation type="journal article" date="2009" name="Nature">
        <title>The Sorghum bicolor genome and the diversification of grasses.</title>
        <authorList>
            <person name="Paterson A.H."/>
            <person name="Bowers J.E."/>
            <person name="Bruggmann R."/>
            <person name="Dubchak I."/>
            <person name="Grimwood J."/>
            <person name="Gundlach H."/>
            <person name="Haberer G."/>
            <person name="Hellsten U."/>
            <person name="Mitros T."/>
            <person name="Poliakov A."/>
            <person name="Schmutz J."/>
            <person name="Spannagl M."/>
            <person name="Tang H."/>
            <person name="Wang X."/>
            <person name="Wicker T."/>
            <person name="Bharti A.K."/>
            <person name="Chapman J."/>
            <person name="Feltus F.A."/>
            <person name="Gowik U."/>
            <person name="Grigoriev I.V."/>
            <person name="Lyons E."/>
            <person name="Maher C.A."/>
            <person name="Martis M."/>
            <person name="Narechania A."/>
            <person name="Otillar R.P."/>
            <person name="Penning B.W."/>
            <person name="Salamov A.A."/>
            <person name="Wang Y."/>
            <person name="Zhang L."/>
            <person name="Carpita N.C."/>
            <person name="Freeling M."/>
            <person name="Gingle A.R."/>
            <person name="Hash C.T."/>
            <person name="Keller B."/>
            <person name="Klein P."/>
            <person name="Kresovich S."/>
            <person name="McCann M.C."/>
            <person name="Ming R."/>
            <person name="Peterson D.G."/>
            <person name="Mehboob-ur-Rahman"/>
            <person name="Ware D."/>
            <person name="Westhoff P."/>
            <person name="Mayer K.F."/>
            <person name="Messing J."/>
            <person name="Rokhsar D.S."/>
        </authorList>
    </citation>
    <scope>NUCLEOTIDE SEQUENCE [LARGE SCALE GENOMIC DNA]</scope>
    <source>
        <strain evidence="2">cv. BTx623</strain>
    </source>
</reference>
<protein>
    <submittedName>
        <fullName evidence="1">Uncharacterized protein</fullName>
    </submittedName>
</protein>
<evidence type="ECO:0000313" key="2">
    <source>
        <dbReference type="Proteomes" id="UP000000768"/>
    </source>
</evidence>
<sequence>MPPPVVHVEQGTRGLILLESSFQSASSRPFPPRHSIFLSSKTKCQEFACQQLRLVPLARSGKDQFCFHEKNVDKDSCSLASSPMTSSLANSEICPPIYFIYSFPSAQSTHGLSTAGSTDQELLRLIGVAFSGQQ</sequence>